<feature type="domain" description="Major facilitator superfamily (MFS) profile" evidence="7">
    <location>
        <begin position="10"/>
        <end position="449"/>
    </location>
</feature>
<dbReference type="PANTHER" id="PTHR42718">
    <property type="entry name" value="MAJOR FACILITATOR SUPERFAMILY MULTIDRUG TRANSPORTER MFSC"/>
    <property type="match status" value="1"/>
</dbReference>
<feature type="transmembrane region" description="Helical" evidence="6">
    <location>
        <begin position="162"/>
        <end position="184"/>
    </location>
</feature>
<feature type="transmembrane region" description="Helical" evidence="6">
    <location>
        <begin position="99"/>
        <end position="122"/>
    </location>
</feature>
<sequence>MSETTRPWWVLVAASAVLGLVVLDETVVGVALPTMSADLAMSQVESHWVVNAYLLTFTCFLAVGGKLGDMLGRRVVFPAGAGGFLLGSLLAGLAPSGGWLIAARAVQGIGAAVTFPASMAIVTHTFPPERRGMAFAVQTTLAGCFMASGPLVGGVFAQTISWRWIFLINLPIVLLTVGVLWFAYVEKPVVRPPGLFARFDRAGLVLLVGALTAITIGLMQATEWGWSSPAILTLLAGGLVLLAAFVGVELKRAAPLIELDLLAIPTFTGGNIVFAVFQFEKTIVFIFVALYLQHVLGRTPIASGLLVSIAILPTLLTSRLAGRIRDARGARGPLTLALFLTALCVMAIGIGTVLRSEVLIGAVMILWGAVMPGIAVTARPALMRAVALDKQGQASGVNLSIQMLGGTVAIAVCGTLLVATGAYWLVFLVTGLCTLAAAGAAWLLVERPG</sequence>
<dbReference type="PROSITE" id="PS50850">
    <property type="entry name" value="MFS"/>
    <property type="match status" value="1"/>
</dbReference>
<evidence type="ECO:0000256" key="1">
    <source>
        <dbReference type="ARBA" id="ARBA00004141"/>
    </source>
</evidence>
<organism evidence="8 9">
    <name type="scientific">Ancylobacter mangrovi</name>
    <dbReference type="NCBI Taxonomy" id="2972472"/>
    <lineage>
        <taxon>Bacteria</taxon>
        <taxon>Pseudomonadati</taxon>
        <taxon>Pseudomonadota</taxon>
        <taxon>Alphaproteobacteria</taxon>
        <taxon>Hyphomicrobiales</taxon>
        <taxon>Xanthobacteraceae</taxon>
        <taxon>Ancylobacter</taxon>
    </lineage>
</organism>
<dbReference type="SUPFAM" id="SSF103473">
    <property type="entry name" value="MFS general substrate transporter"/>
    <property type="match status" value="1"/>
</dbReference>
<comment type="caution">
    <text evidence="8">The sequence shown here is derived from an EMBL/GenBank/DDBJ whole genome shotgun (WGS) entry which is preliminary data.</text>
</comment>
<dbReference type="PANTHER" id="PTHR42718:SF9">
    <property type="entry name" value="MAJOR FACILITATOR SUPERFAMILY MULTIDRUG TRANSPORTER MFSC"/>
    <property type="match status" value="1"/>
</dbReference>
<feature type="transmembrane region" description="Helical" evidence="6">
    <location>
        <begin position="134"/>
        <end position="156"/>
    </location>
</feature>
<feature type="transmembrane region" description="Helical" evidence="6">
    <location>
        <begin position="424"/>
        <end position="445"/>
    </location>
</feature>
<feature type="transmembrane region" description="Helical" evidence="6">
    <location>
        <begin position="399"/>
        <end position="418"/>
    </location>
</feature>
<dbReference type="Pfam" id="PF07690">
    <property type="entry name" value="MFS_1"/>
    <property type="match status" value="1"/>
</dbReference>
<dbReference type="CDD" id="cd17321">
    <property type="entry name" value="MFS_MMR_MDR_like"/>
    <property type="match status" value="1"/>
</dbReference>
<evidence type="ECO:0000313" key="8">
    <source>
        <dbReference type="EMBL" id="MCS0497751.1"/>
    </source>
</evidence>
<keyword evidence="3 6" id="KW-0812">Transmembrane</keyword>
<dbReference type="AlphaFoldDB" id="A0A9X2T5X8"/>
<dbReference type="GO" id="GO:0022857">
    <property type="term" value="F:transmembrane transporter activity"/>
    <property type="evidence" value="ECO:0007669"/>
    <property type="project" value="InterPro"/>
</dbReference>
<feature type="transmembrane region" description="Helical" evidence="6">
    <location>
        <begin position="301"/>
        <end position="322"/>
    </location>
</feature>
<keyword evidence="5 6" id="KW-0472">Membrane</keyword>
<dbReference type="Gene3D" id="1.20.1720.10">
    <property type="entry name" value="Multidrug resistance protein D"/>
    <property type="match status" value="1"/>
</dbReference>
<feature type="transmembrane region" description="Helical" evidence="6">
    <location>
        <begin position="359"/>
        <end position="378"/>
    </location>
</feature>
<reference evidence="8" key="1">
    <citation type="submission" date="2022-08" db="EMBL/GenBank/DDBJ databases">
        <authorList>
            <person name="Li F."/>
        </authorList>
    </citation>
    <scope>NUCLEOTIDE SEQUENCE</scope>
    <source>
        <strain evidence="8">MQZ15Z-1</strain>
    </source>
</reference>
<gene>
    <name evidence="8" type="ORF">NVS89_21900</name>
</gene>
<dbReference type="InterPro" id="IPR011701">
    <property type="entry name" value="MFS"/>
</dbReference>
<comment type="subcellular location">
    <subcellularLocation>
        <location evidence="1">Membrane</location>
        <topology evidence="1">Multi-pass membrane protein</topology>
    </subcellularLocation>
</comment>
<dbReference type="Proteomes" id="UP001151088">
    <property type="component" value="Unassembled WGS sequence"/>
</dbReference>
<accession>A0A9X2T5X8</accession>
<dbReference type="InterPro" id="IPR036259">
    <property type="entry name" value="MFS_trans_sf"/>
</dbReference>
<feature type="transmembrane region" description="Helical" evidence="6">
    <location>
        <begin position="48"/>
        <end position="68"/>
    </location>
</feature>
<dbReference type="Gene3D" id="1.20.1250.20">
    <property type="entry name" value="MFS general substrate transporter like domains"/>
    <property type="match status" value="1"/>
</dbReference>
<evidence type="ECO:0000256" key="6">
    <source>
        <dbReference type="SAM" id="Phobius"/>
    </source>
</evidence>
<name>A0A9X2T5X8_9HYPH</name>
<feature type="transmembrane region" description="Helical" evidence="6">
    <location>
        <begin position="334"/>
        <end position="353"/>
    </location>
</feature>
<keyword evidence="9" id="KW-1185">Reference proteome</keyword>
<keyword evidence="4 6" id="KW-1133">Transmembrane helix</keyword>
<evidence type="ECO:0000259" key="7">
    <source>
        <dbReference type="PROSITE" id="PS50850"/>
    </source>
</evidence>
<evidence type="ECO:0000256" key="2">
    <source>
        <dbReference type="ARBA" id="ARBA00022448"/>
    </source>
</evidence>
<keyword evidence="2" id="KW-0813">Transport</keyword>
<protein>
    <submittedName>
        <fullName evidence="8">MFS transporter</fullName>
    </submittedName>
</protein>
<feature type="transmembrane region" description="Helical" evidence="6">
    <location>
        <begin position="204"/>
        <end position="222"/>
    </location>
</feature>
<dbReference type="EMBL" id="JANTHZ010000014">
    <property type="protein sequence ID" value="MCS0497751.1"/>
    <property type="molecule type" value="Genomic_DNA"/>
</dbReference>
<evidence type="ECO:0000313" key="9">
    <source>
        <dbReference type="Proteomes" id="UP001151088"/>
    </source>
</evidence>
<dbReference type="InterPro" id="IPR020846">
    <property type="entry name" value="MFS_dom"/>
</dbReference>
<evidence type="ECO:0000256" key="4">
    <source>
        <dbReference type="ARBA" id="ARBA00022989"/>
    </source>
</evidence>
<dbReference type="RefSeq" id="WP_258734903.1">
    <property type="nucleotide sequence ID" value="NZ_JANTHZ010000014.1"/>
</dbReference>
<feature type="transmembrane region" description="Helical" evidence="6">
    <location>
        <begin position="228"/>
        <end position="250"/>
    </location>
</feature>
<feature type="transmembrane region" description="Helical" evidence="6">
    <location>
        <begin position="262"/>
        <end position="289"/>
    </location>
</feature>
<feature type="transmembrane region" description="Helical" evidence="6">
    <location>
        <begin position="75"/>
        <end position="93"/>
    </location>
</feature>
<evidence type="ECO:0000256" key="5">
    <source>
        <dbReference type="ARBA" id="ARBA00023136"/>
    </source>
</evidence>
<dbReference type="GO" id="GO:0016020">
    <property type="term" value="C:membrane"/>
    <property type="evidence" value="ECO:0007669"/>
    <property type="project" value="UniProtKB-SubCell"/>
</dbReference>
<evidence type="ECO:0000256" key="3">
    <source>
        <dbReference type="ARBA" id="ARBA00022692"/>
    </source>
</evidence>
<dbReference type="PRINTS" id="PR01036">
    <property type="entry name" value="TCRTETB"/>
</dbReference>
<proteinExistence type="predicted"/>